<dbReference type="EC" id="3.2.1.14" evidence="4"/>
<evidence type="ECO:0000256" key="4">
    <source>
        <dbReference type="ARBA" id="ARBA00012729"/>
    </source>
</evidence>
<evidence type="ECO:0000256" key="2">
    <source>
        <dbReference type="ARBA" id="ARBA00004613"/>
    </source>
</evidence>
<evidence type="ECO:0000259" key="17">
    <source>
        <dbReference type="PROSITE" id="PS51910"/>
    </source>
</evidence>
<feature type="signal peptide" evidence="15">
    <location>
        <begin position="1"/>
        <end position="25"/>
    </location>
</feature>
<dbReference type="CDD" id="cd00035">
    <property type="entry name" value="ChtBD1"/>
    <property type="match status" value="1"/>
</dbReference>
<dbReference type="InterPro" id="IPR011583">
    <property type="entry name" value="Chitinase_II/V-like_cat"/>
</dbReference>
<evidence type="ECO:0000256" key="12">
    <source>
        <dbReference type="ARBA" id="ARBA00023326"/>
    </source>
</evidence>
<dbReference type="InterPro" id="IPR001223">
    <property type="entry name" value="Glyco_hydro18_cat"/>
</dbReference>
<evidence type="ECO:0000256" key="10">
    <source>
        <dbReference type="ARBA" id="ARBA00023277"/>
    </source>
</evidence>
<dbReference type="PROSITE" id="PS51910">
    <property type="entry name" value="GH18_2"/>
    <property type="match status" value="1"/>
</dbReference>
<dbReference type="InterPro" id="IPR036779">
    <property type="entry name" value="LysM_dom_sf"/>
</dbReference>
<comment type="similarity">
    <text evidence="3">Belongs to the glycosyl hydrolase 18 family. Chitinase class V subfamily.</text>
</comment>
<protein>
    <recommendedName>
        <fullName evidence="4">chitinase</fullName>
        <ecNumber evidence="4">3.2.1.14</ecNumber>
    </recommendedName>
</protein>
<evidence type="ECO:0000256" key="15">
    <source>
        <dbReference type="SAM" id="SignalP"/>
    </source>
</evidence>
<comment type="similarity">
    <text evidence="13">Belongs to the secreted LysM effector family.</text>
</comment>
<organism evidence="18 19">
    <name type="scientific">Trichoderma cornu-damae</name>
    <dbReference type="NCBI Taxonomy" id="654480"/>
    <lineage>
        <taxon>Eukaryota</taxon>
        <taxon>Fungi</taxon>
        <taxon>Dikarya</taxon>
        <taxon>Ascomycota</taxon>
        <taxon>Pezizomycotina</taxon>
        <taxon>Sordariomycetes</taxon>
        <taxon>Hypocreomycetidae</taxon>
        <taxon>Hypocreales</taxon>
        <taxon>Hypocreaceae</taxon>
        <taxon>Trichoderma</taxon>
    </lineage>
</organism>
<proteinExistence type="inferred from homology"/>
<dbReference type="SMART" id="SM00636">
    <property type="entry name" value="Glyco_18"/>
    <property type="match status" value="1"/>
</dbReference>
<accession>A0A9P8QNX1</accession>
<dbReference type="AlphaFoldDB" id="A0A9P8QNX1"/>
<evidence type="ECO:0000313" key="19">
    <source>
        <dbReference type="Proteomes" id="UP000827724"/>
    </source>
</evidence>
<dbReference type="InterPro" id="IPR029070">
    <property type="entry name" value="Chitinase_insertion_sf"/>
</dbReference>
<dbReference type="InterPro" id="IPR001579">
    <property type="entry name" value="Glyco_hydro_18_chit_AS"/>
</dbReference>
<comment type="caution">
    <text evidence="18">The sequence shown here is derived from an EMBL/GenBank/DDBJ whole genome shotgun (WGS) entry which is preliminary data.</text>
</comment>
<dbReference type="GO" id="GO:0006032">
    <property type="term" value="P:chitin catabolic process"/>
    <property type="evidence" value="ECO:0007669"/>
    <property type="project" value="UniProtKB-KW"/>
</dbReference>
<dbReference type="GO" id="GO:0000272">
    <property type="term" value="P:polysaccharide catabolic process"/>
    <property type="evidence" value="ECO:0007669"/>
    <property type="project" value="UniProtKB-KW"/>
</dbReference>
<evidence type="ECO:0000256" key="11">
    <source>
        <dbReference type="ARBA" id="ARBA00023295"/>
    </source>
</evidence>
<dbReference type="SUPFAM" id="SSF54106">
    <property type="entry name" value="LysM domain"/>
    <property type="match status" value="1"/>
</dbReference>
<keyword evidence="19" id="KW-1185">Reference proteome</keyword>
<reference evidence="18" key="1">
    <citation type="submission" date="2021-08" db="EMBL/GenBank/DDBJ databases">
        <title>Chromosome-Level Trichoderma cornu-damae using Hi-C Data.</title>
        <authorList>
            <person name="Kim C.S."/>
        </authorList>
    </citation>
    <scope>NUCLEOTIDE SEQUENCE</scope>
    <source>
        <strain evidence="18">KA19-0412C</strain>
    </source>
</reference>
<evidence type="ECO:0000259" key="16">
    <source>
        <dbReference type="PROSITE" id="PS51782"/>
    </source>
</evidence>
<dbReference type="PANTHER" id="PTHR47700:SF2">
    <property type="entry name" value="CHITINASE"/>
    <property type="match status" value="1"/>
</dbReference>
<evidence type="ECO:0000256" key="3">
    <source>
        <dbReference type="ARBA" id="ARBA00008682"/>
    </source>
</evidence>
<feature type="chain" id="PRO_5040165364" description="chitinase" evidence="15">
    <location>
        <begin position="26"/>
        <end position="1246"/>
    </location>
</feature>
<comment type="catalytic activity">
    <reaction evidence="1">
        <text>Random endo-hydrolysis of N-acetyl-beta-D-glucosaminide (1-&gt;4)-beta-linkages in chitin and chitodextrins.</text>
        <dbReference type="EC" id="3.2.1.14"/>
    </reaction>
</comment>
<dbReference type="SUPFAM" id="SSF57016">
    <property type="entry name" value="Plant lectins/antimicrobial peptides"/>
    <property type="match status" value="1"/>
</dbReference>
<dbReference type="Gene3D" id="3.20.20.80">
    <property type="entry name" value="Glycosidases"/>
    <property type="match status" value="1"/>
</dbReference>
<feature type="domain" description="GH18" evidence="17">
    <location>
        <begin position="494"/>
        <end position="855"/>
    </location>
</feature>
<evidence type="ECO:0000256" key="6">
    <source>
        <dbReference type="ARBA" id="ARBA00022669"/>
    </source>
</evidence>
<evidence type="ECO:0000256" key="1">
    <source>
        <dbReference type="ARBA" id="ARBA00000822"/>
    </source>
</evidence>
<dbReference type="InterPro" id="IPR053214">
    <property type="entry name" value="LysM12-like"/>
</dbReference>
<gene>
    <name evidence="18" type="ORF">Trco_001940</name>
</gene>
<dbReference type="Gene3D" id="3.10.350.10">
    <property type="entry name" value="LysM domain"/>
    <property type="match status" value="2"/>
</dbReference>
<dbReference type="InterPro" id="IPR036861">
    <property type="entry name" value="Endochitinase-like_sf"/>
</dbReference>
<dbReference type="Gene3D" id="3.30.60.10">
    <property type="entry name" value="Endochitinase-like"/>
    <property type="match status" value="1"/>
</dbReference>
<evidence type="ECO:0000256" key="8">
    <source>
        <dbReference type="ARBA" id="ARBA00023024"/>
    </source>
</evidence>
<dbReference type="EMBL" id="JAIWOZ010000002">
    <property type="protein sequence ID" value="KAH6608594.1"/>
    <property type="molecule type" value="Genomic_DNA"/>
</dbReference>
<feature type="domain" description="LysM" evidence="16">
    <location>
        <begin position="351"/>
        <end position="399"/>
    </location>
</feature>
<keyword evidence="15" id="KW-0732">Signal</keyword>
<dbReference type="SUPFAM" id="SSF54556">
    <property type="entry name" value="Chitinase insertion domain"/>
    <property type="match status" value="1"/>
</dbReference>
<dbReference type="Pfam" id="PF01476">
    <property type="entry name" value="LysM"/>
    <property type="match status" value="2"/>
</dbReference>
<keyword evidence="10" id="KW-0119">Carbohydrate metabolism</keyword>
<evidence type="ECO:0000256" key="7">
    <source>
        <dbReference type="ARBA" id="ARBA00022801"/>
    </source>
</evidence>
<keyword evidence="5" id="KW-0964">Secreted</keyword>
<dbReference type="SUPFAM" id="SSF51445">
    <property type="entry name" value="(Trans)glycosidases"/>
    <property type="match status" value="1"/>
</dbReference>
<dbReference type="Pfam" id="PF00704">
    <property type="entry name" value="Glyco_hydro_18"/>
    <property type="match status" value="1"/>
</dbReference>
<evidence type="ECO:0000256" key="13">
    <source>
        <dbReference type="ARBA" id="ARBA00044955"/>
    </source>
</evidence>
<dbReference type="OrthoDB" id="73875at2759"/>
<dbReference type="InterPro" id="IPR018392">
    <property type="entry name" value="LysM"/>
</dbReference>
<dbReference type="SMART" id="SM00257">
    <property type="entry name" value="LysM"/>
    <property type="match status" value="2"/>
</dbReference>
<keyword evidence="7 14" id="KW-0378">Hydrolase</keyword>
<keyword evidence="8" id="KW-0146">Chitin degradation</keyword>
<dbReference type="CDD" id="cd00118">
    <property type="entry name" value="LysM"/>
    <property type="match status" value="1"/>
</dbReference>
<keyword evidence="11 14" id="KW-0326">Glycosidase</keyword>
<dbReference type="PROSITE" id="PS01095">
    <property type="entry name" value="GH18_1"/>
    <property type="match status" value="1"/>
</dbReference>
<evidence type="ECO:0000256" key="9">
    <source>
        <dbReference type="ARBA" id="ARBA00023026"/>
    </source>
</evidence>
<evidence type="ECO:0000256" key="14">
    <source>
        <dbReference type="RuleBase" id="RU000489"/>
    </source>
</evidence>
<dbReference type="PANTHER" id="PTHR47700">
    <property type="entry name" value="V CHITINASE, PUTATIVE (AFU_ORTHOLOGUE AFUA_6G13720)-RELATED"/>
    <property type="match status" value="1"/>
</dbReference>
<evidence type="ECO:0000256" key="5">
    <source>
        <dbReference type="ARBA" id="ARBA00022525"/>
    </source>
</evidence>
<comment type="subcellular location">
    <subcellularLocation>
        <location evidence="2">Secreted</location>
    </subcellularLocation>
</comment>
<dbReference type="InterPro" id="IPR017853">
    <property type="entry name" value="GH"/>
</dbReference>
<dbReference type="CDD" id="cd02878">
    <property type="entry name" value="GH18_zymocin_alpha"/>
    <property type="match status" value="1"/>
</dbReference>
<dbReference type="PROSITE" id="PS51782">
    <property type="entry name" value="LYSM"/>
    <property type="match status" value="2"/>
</dbReference>
<dbReference type="Gene3D" id="3.10.50.10">
    <property type="match status" value="1"/>
</dbReference>
<name>A0A9P8QNX1_9HYPO</name>
<keyword evidence="6" id="KW-0147">Chitin-binding</keyword>
<dbReference type="GO" id="GO:0005576">
    <property type="term" value="C:extracellular region"/>
    <property type="evidence" value="ECO:0007669"/>
    <property type="project" value="UniProtKB-SubCell"/>
</dbReference>
<keyword evidence="9" id="KW-0843">Virulence</keyword>
<dbReference type="GO" id="GO:0008061">
    <property type="term" value="F:chitin binding"/>
    <property type="evidence" value="ECO:0007669"/>
    <property type="project" value="UniProtKB-KW"/>
</dbReference>
<feature type="domain" description="LysM" evidence="16">
    <location>
        <begin position="286"/>
        <end position="332"/>
    </location>
</feature>
<keyword evidence="12" id="KW-0624">Polysaccharide degradation</keyword>
<dbReference type="Proteomes" id="UP000827724">
    <property type="component" value="Unassembled WGS sequence"/>
</dbReference>
<sequence>MGRHLSSHALVGLVVAIVFTNLAMATSEVTYGSEWHRCPLICSGHDRHGWTTYHSLERLSLCDEPMLFDFAIHAPLDALETTVKFRACTATNLSTGEADNLEPAMSRTLAMPMPGHTVLDAANLAWWSPGGVGTEQNASAAFETIQNQLHNVIESDQDVIIFAHLGNTVIGLYMGAKIEKISAISVLAPQLTDRPDMIGASKSIIQICDEAHSSDHTLGIAISTKHDLVAIQNFVQSWSRAKCVSTDHSTGTGILAGLNIRAQSNQPEHVGVRHAFARVHSRGECRIIKAVSGDSCGSLAAKCGVSGPNFEKYNSYNKKLCSTLVVGQPVCCSPGTLPDLRPKPKPNGECATYTIKNRDTCADIAASNGLKGTQLDEFNKETWGWNGCQTLFVGQAICLSKGSPPLPAPVSNAVCGPTKPGTKKPPAGVDFATLNPCPLKACCNIWGSCGTTKDFCTISKSATGNPGTSRRGENGCISNCGMDIVNNEKAPDGFKKIAYYESWNLDRPCMRMDVRTVADMDQGYTHLHFAFVNITKDLKISVNDPHGQFENFKALSGIKRVAAFGGWSFSVGADSYTTFREAVKPENRDFFANQVVQFVKSNNLDGVDFDWEYPGATDLPIPSGSPDDPANYLKLLQLVRKKLPTGMTLSIAAPASYWYLKAFPIAEIAETVDYIVYMTYDLHGQWDFGSHWASDGCPKGGCLRSHVNMTETLNALSMITKAGVEARKIVVGIATYGRSFKMTDPKCKGPMCTFVGPLSAAAKGECTQTSGYISNAEISDIMDDGDAHSVQAWYDEKTDSDYLIYNETEWVAYMSKSVKDSRTKKYRDLNFGGVSNWAVDLEDWWPDRYDVDGTEKDDTDGLDGLFDTCDDTYGSLEDIPKYMGGRCSSFYLVTLLSSDLSRALEAYREVSDGYDDKFNWYVDWVIEGIDPLLEVFMLQDRDGNKYMDCTWRTMNNQGSGPCTEMRLDVAGPHMGPRIIEYRLRDEEGFYEALLRQHSIEKEWVTWGDYARNDPCLPCFPPSLSGCPLCLNDYAMYKNFPRRISDTSKIEVPNPKKLVDASILKMNELAELMASTIPLLRMGNLDADDDDPALAFSMPIFMLADSIESIKTVKEIGEEQKKAKTRELVLGIFEIVFSIIPFLGEAGTALGGAAFLARAAGFIAKIGSGALTIVEIVNDPLSAPFAVLELLMGGLGIKSQGPRKGFRSAADARRALDEDKLKLFSPEFRRKDELVRQILQRSRSCAV</sequence>
<evidence type="ECO:0000313" key="18">
    <source>
        <dbReference type="EMBL" id="KAH6608594.1"/>
    </source>
</evidence>
<dbReference type="GO" id="GO:0008843">
    <property type="term" value="F:endochitinase activity"/>
    <property type="evidence" value="ECO:0007669"/>
    <property type="project" value="UniProtKB-EC"/>
</dbReference>